<feature type="binding site" evidence="9">
    <location>
        <begin position="198"/>
        <end position="205"/>
    </location>
    <ligand>
        <name>ATP</name>
        <dbReference type="ChEBI" id="CHEBI:30616"/>
    </ligand>
</feature>
<dbReference type="RefSeq" id="WP_263734354.1">
    <property type="nucleotide sequence ID" value="NZ_JAOWKY010000001.1"/>
</dbReference>
<evidence type="ECO:0000313" key="12">
    <source>
        <dbReference type="Proteomes" id="UP001652542"/>
    </source>
</evidence>
<reference evidence="11 12" key="1">
    <citation type="submission" date="2022-10" db="EMBL/GenBank/DDBJ databases">
        <title>Defluviimonas sp. nov., isolated from ocean surface water.</title>
        <authorList>
            <person name="He W."/>
            <person name="Wang L."/>
            <person name="Zhang D.-F."/>
        </authorList>
    </citation>
    <scope>NUCLEOTIDE SEQUENCE [LARGE SCALE GENOMIC DNA]</scope>
    <source>
        <strain evidence="11 12">WL0002</strain>
    </source>
</reference>
<keyword evidence="5" id="KW-0413">Isomerase</keyword>
<dbReference type="PANTHER" id="PTHR11070">
    <property type="entry name" value="UVRD / RECB / PCRA DNA HELICASE FAMILY MEMBER"/>
    <property type="match status" value="1"/>
</dbReference>
<dbReference type="Gene3D" id="3.30.65.10">
    <property type="entry name" value="Bacterial Topoisomerase I, domain 1"/>
    <property type="match status" value="1"/>
</dbReference>
<evidence type="ECO:0000256" key="1">
    <source>
        <dbReference type="ARBA" id="ARBA00022741"/>
    </source>
</evidence>
<evidence type="ECO:0000313" key="11">
    <source>
        <dbReference type="EMBL" id="MCV2867435.1"/>
    </source>
</evidence>
<dbReference type="PANTHER" id="PTHR11070:SF63">
    <property type="entry name" value="DNA HELICASE IV"/>
    <property type="match status" value="1"/>
</dbReference>
<dbReference type="InterPro" id="IPR014016">
    <property type="entry name" value="UvrD-like_ATP-bd"/>
</dbReference>
<evidence type="ECO:0000256" key="6">
    <source>
        <dbReference type="ARBA" id="ARBA00034617"/>
    </source>
</evidence>
<comment type="catalytic activity">
    <reaction evidence="6">
        <text>Couples ATP hydrolysis with the unwinding of duplex DNA by translocating in the 3'-5' direction.</text>
        <dbReference type="EC" id="5.6.2.4"/>
    </reaction>
</comment>
<dbReference type="Pfam" id="PF00580">
    <property type="entry name" value="UvrD-helicase"/>
    <property type="match status" value="1"/>
</dbReference>
<dbReference type="InterPro" id="IPR027417">
    <property type="entry name" value="P-loop_NTPase"/>
</dbReference>
<evidence type="ECO:0000256" key="2">
    <source>
        <dbReference type="ARBA" id="ARBA00022801"/>
    </source>
</evidence>
<sequence>MELDGDDIRITFRGKVASMSLQSLARAPSLRKGMLGAALTISSGDHPDVALRGANHRDAQDFSERVKEAWIRFNLAALEKEAARLDRLLAGVRSLAAPSRYPAACQIAPLLDDARALDATLLSKLNAEAIGPQASARVATVQKFAGGPRTARASGVAAFVTAELDRWKDFFDTIESKPLTPEQRLSVVVDEDATLVLAGAGSGKTSVITAKAAYLVKAGVRQPEEILLLAFAKNAAEEMSERVEARSGVPIVARTFHAIAYDIIGIVEGSKPALADHATDDIAFTNLIKQILRDLVHRLSEVSVAIIQWFAHFFVESRTEWDFKTKHEYYTHMESQDLRTLQGEKVKSYEELQIANWLYKNGLDYEYEPVYEHKIPETGRRDYQPDFRLTESGIYIEHFGVRRQKMADGNERLITAPFVNRDEYLAGMEWKRQIHVEYETTLIETYSYERQEGRLLTGLADKLAPHVTLKPRPVETIYDRIVEMNQVDDFSKLLGTFLRKFKSGGYSLAGCEAKSERMNLGKRAKAFLDVFAPVFEEYQKRLRGRIDFEDMILRAADYAESGRYVSPFRHILVDEFQDISQSRAKLVKALKAQHSDARIFAVGDDWQSIFRFAGSDIHLMRYFGREFGGSFDGEAGVHRTVDLGRTFRSVDQIAFAARTFVLRNPAQIEKQIVPAGTATEPAIRIATVAKGEDTEKLSEVLTALTVATATNAKSATVLLLGRYRFVEPDMQDLRRRFPRLQISFKTIHASKGLEADHVILLNADSGRMGFPSEIVDDPLLSLVSPEEEAFQNAEERRVMYVAMTRARQTLTIIASNARPSSFVTELKKDPDYGVATATGAEPETHICGECGGRLLGVTGKDGRIWYRCEHVQHCGNLLPACQSCGTALPCHAEGTTEVRCGCGASYPSCPECEDGWLVERSGMYGKFLGCVRYPTCVGKARIGARKAI</sequence>
<evidence type="ECO:0000256" key="4">
    <source>
        <dbReference type="ARBA" id="ARBA00022840"/>
    </source>
</evidence>
<evidence type="ECO:0000256" key="9">
    <source>
        <dbReference type="PROSITE-ProRule" id="PRU00560"/>
    </source>
</evidence>
<name>A0ABT2Z8H5_9RHOB</name>
<feature type="domain" description="UvrD-like helicase ATP-binding" evidence="10">
    <location>
        <begin position="177"/>
        <end position="650"/>
    </location>
</feature>
<dbReference type="Gene3D" id="3.40.50.300">
    <property type="entry name" value="P-loop containing nucleotide triphosphate hydrolases"/>
    <property type="match status" value="3"/>
</dbReference>
<dbReference type="EMBL" id="JAOWKY010000001">
    <property type="protein sequence ID" value="MCV2867435.1"/>
    <property type="molecule type" value="Genomic_DNA"/>
</dbReference>
<evidence type="ECO:0000256" key="5">
    <source>
        <dbReference type="ARBA" id="ARBA00023235"/>
    </source>
</evidence>
<evidence type="ECO:0000256" key="8">
    <source>
        <dbReference type="ARBA" id="ARBA00048988"/>
    </source>
</evidence>
<dbReference type="SUPFAM" id="SSF57783">
    <property type="entry name" value="Zinc beta-ribbon"/>
    <property type="match status" value="1"/>
</dbReference>
<dbReference type="InterPro" id="IPR013498">
    <property type="entry name" value="Topo_IA_Znf"/>
</dbReference>
<dbReference type="EC" id="5.6.2.4" evidence="7"/>
<dbReference type="InterPro" id="IPR000212">
    <property type="entry name" value="DNA_helicase_UvrD/REP"/>
</dbReference>
<protein>
    <recommendedName>
        <fullName evidence="7">DNA 3'-5' helicase</fullName>
        <ecNumber evidence="7">5.6.2.4</ecNumber>
    </recommendedName>
</protein>
<keyword evidence="12" id="KW-1185">Reference proteome</keyword>
<evidence type="ECO:0000256" key="7">
    <source>
        <dbReference type="ARBA" id="ARBA00034808"/>
    </source>
</evidence>
<evidence type="ECO:0000256" key="3">
    <source>
        <dbReference type="ARBA" id="ARBA00022806"/>
    </source>
</evidence>
<comment type="catalytic activity">
    <reaction evidence="8">
        <text>ATP + H2O = ADP + phosphate + H(+)</text>
        <dbReference type="Rhea" id="RHEA:13065"/>
        <dbReference type="ChEBI" id="CHEBI:15377"/>
        <dbReference type="ChEBI" id="CHEBI:15378"/>
        <dbReference type="ChEBI" id="CHEBI:30616"/>
        <dbReference type="ChEBI" id="CHEBI:43474"/>
        <dbReference type="ChEBI" id="CHEBI:456216"/>
        <dbReference type="EC" id="5.6.2.4"/>
    </reaction>
</comment>
<keyword evidence="4 9" id="KW-0067">ATP-binding</keyword>
<dbReference type="InterPro" id="IPR014017">
    <property type="entry name" value="DNA_helicase_UvrD-like_C"/>
</dbReference>
<organism evidence="11 12">
    <name type="scientific">Albidovulum marisflavi</name>
    <dbReference type="NCBI Taxonomy" id="2984159"/>
    <lineage>
        <taxon>Bacteria</taxon>
        <taxon>Pseudomonadati</taxon>
        <taxon>Pseudomonadota</taxon>
        <taxon>Alphaproteobacteria</taxon>
        <taxon>Rhodobacterales</taxon>
        <taxon>Paracoccaceae</taxon>
        <taxon>Albidovulum</taxon>
    </lineage>
</organism>
<dbReference type="Gene3D" id="3.40.91.30">
    <property type="match status" value="1"/>
</dbReference>
<dbReference type="Pfam" id="PF01396">
    <property type="entry name" value="Zn_ribbon_Top1"/>
    <property type="match status" value="1"/>
</dbReference>
<keyword evidence="1 9" id="KW-0547">Nucleotide-binding</keyword>
<keyword evidence="2 9" id="KW-0378">Hydrolase</keyword>
<gene>
    <name evidence="11" type="ORF">OEW28_02205</name>
</gene>
<dbReference type="Proteomes" id="UP001652542">
    <property type="component" value="Unassembled WGS sequence"/>
</dbReference>
<dbReference type="Pfam" id="PF13361">
    <property type="entry name" value="UvrD_C"/>
    <property type="match status" value="1"/>
</dbReference>
<comment type="caution">
    <text evidence="11">The sequence shown here is derived from an EMBL/GenBank/DDBJ whole genome shotgun (WGS) entry which is preliminary data.</text>
</comment>
<dbReference type="SUPFAM" id="SSF52540">
    <property type="entry name" value="P-loop containing nucleoside triphosphate hydrolases"/>
    <property type="match status" value="1"/>
</dbReference>
<evidence type="ECO:0000259" key="10">
    <source>
        <dbReference type="PROSITE" id="PS51198"/>
    </source>
</evidence>
<keyword evidence="3 9" id="KW-0347">Helicase</keyword>
<dbReference type="PROSITE" id="PS51198">
    <property type="entry name" value="UVRD_HELICASE_ATP_BIND"/>
    <property type="match status" value="1"/>
</dbReference>
<proteinExistence type="predicted"/>
<accession>A0ABT2Z8H5</accession>